<dbReference type="Proteomes" id="UP000242287">
    <property type="component" value="Unassembled WGS sequence"/>
</dbReference>
<reference evidence="2 3" key="1">
    <citation type="submission" date="2014-02" db="EMBL/GenBank/DDBJ databases">
        <title>Transposable element dynamics among asymbiotic and ectomycorrhizal Amanita fungi.</title>
        <authorList>
            <consortium name="DOE Joint Genome Institute"/>
            <person name="Hess J."/>
            <person name="Skrede I."/>
            <person name="Wolfe B."/>
            <person name="LaButti K."/>
            <person name="Ohm R.A."/>
            <person name="Grigoriev I.V."/>
            <person name="Pringle A."/>
        </authorList>
    </citation>
    <scope>NUCLEOTIDE SEQUENCE [LARGE SCALE GENOMIC DNA]</scope>
    <source>
        <strain evidence="2 3">SKay4041</strain>
    </source>
</reference>
<feature type="region of interest" description="Disordered" evidence="1">
    <location>
        <begin position="336"/>
        <end position="357"/>
    </location>
</feature>
<dbReference type="OrthoDB" id="2337158at2759"/>
<organism evidence="2 3">
    <name type="scientific">Amanita thiersii Skay4041</name>
    <dbReference type="NCBI Taxonomy" id="703135"/>
    <lineage>
        <taxon>Eukaryota</taxon>
        <taxon>Fungi</taxon>
        <taxon>Dikarya</taxon>
        <taxon>Basidiomycota</taxon>
        <taxon>Agaricomycotina</taxon>
        <taxon>Agaricomycetes</taxon>
        <taxon>Agaricomycetidae</taxon>
        <taxon>Agaricales</taxon>
        <taxon>Pluteineae</taxon>
        <taxon>Amanitaceae</taxon>
        <taxon>Amanita</taxon>
    </lineage>
</organism>
<keyword evidence="3" id="KW-1185">Reference proteome</keyword>
<dbReference type="EMBL" id="KZ301972">
    <property type="protein sequence ID" value="PFH53790.1"/>
    <property type="molecule type" value="Genomic_DNA"/>
</dbReference>
<evidence type="ECO:0000313" key="2">
    <source>
        <dbReference type="EMBL" id="PFH53790.1"/>
    </source>
</evidence>
<accession>A0A2A9P022</accession>
<name>A0A2A9P022_9AGAR</name>
<dbReference type="AlphaFoldDB" id="A0A2A9P022"/>
<proteinExistence type="predicted"/>
<evidence type="ECO:0000256" key="1">
    <source>
        <dbReference type="SAM" id="MobiDB-lite"/>
    </source>
</evidence>
<sequence length="471" mass="52559">MSSRQEERIVDTCFEEGQFQSAISVLNLLRSSSRPPSLSHIRQLIYIALHPLSTPKTDKAQNKSIYDTPTKQPAHHVIPSHLSPSAVMAAQQLLMSFAVTHPPSYLAPALPSYCSIDRVGRKLIDDPGDSDISKESVCINEAKDCWALLIEGFLSRGKALFSTPRNKGRRRRGSTEDDVFLVPAHQSVEHAIIGDASWPVLDWILTLFERDEQFVHADGQPRYSQLLLDQIPPSRNGTSGRLDIETPLAVLMYCLQQSCSRRQRMGYRLMTLLINLATTSHLDFPMFVAAIFSHLSTVVPEIFRLLLSSLPPSSAVQQFKVALCYKFICEVDSGQQKPTQNSRLKPQARARVPRATRTTPASSLSLSFIPPAKIIKCLPSCQAILTALETQPKRSLSETDAKSLVQVKFELLTSYGIVQKEACDDDKDLEWTKVLEQSRLNGILDATFNHGNKDVSTKYRTLAQAVVSMWT</sequence>
<protein>
    <submittedName>
        <fullName evidence="2">Uncharacterized protein</fullName>
    </submittedName>
</protein>
<evidence type="ECO:0000313" key="3">
    <source>
        <dbReference type="Proteomes" id="UP000242287"/>
    </source>
</evidence>
<gene>
    <name evidence="2" type="ORF">AMATHDRAFT_38604</name>
</gene>